<protein>
    <recommendedName>
        <fullName evidence="3">diaminopimelate epimerase</fullName>
        <ecNumber evidence="3">5.1.1.7</ecNumber>
    </recommendedName>
</protein>
<dbReference type="InterPro" id="IPR018510">
    <property type="entry name" value="DAP_epimerase_AS"/>
</dbReference>
<evidence type="ECO:0000256" key="3">
    <source>
        <dbReference type="ARBA" id="ARBA00013080"/>
    </source>
</evidence>
<dbReference type="Gene3D" id="3.10.310.10">
    <property type="entry name" value="Diaminopimelate Epimerase, Chain A, domain 1"/>
    <property type="match status" value="2"/>
</dbReference>
<dbReference type="GO" id="GO:0009089">
    <property type="term" value="P:lysine biosynthetic process via diaminopimelate"/>
    <property type="evidence" value="ECO:0007669"/>
    <property type="project" value="UniProtKB-UniPathway"/>
</dbReference>
<keyword evidence="6" id="KW-0457">Lysine biosynthesis</keyword>
<comment type="similarity">
    <text evidence="2">Belongs to the diaminopimelate epimerase family.</text>
</comment>
<accession>A0A645H9V9</accession>
<sequence>MRMYNADGSEGKMCGNGIRCLGKYVFEHQMTDKTSLTVETRGGIKTLDLIIENDQVAYVKVDMGKPELKAPNIPVICENDHFINQPVMVLGKEYAATAVSMGNPHCVIFLKNIESLNLKDIGPFFENQKIFPDRVNTEFAEVISPTLIKMRVWERGSGETQACGTGACAAAVAACLNGISKQGTDITVKLAGGDLNIRWEKDQTVYMKGPASFIFEGTITI</sequence>
<dbReference type="Pfam" id="PF01678">
    <property type="entry name" value="DAP_epimerase"/>
    <property type="match status" value="2"/>
</dbReference>
<dbReference type="HAMAP" id="MF_00197">
    <property type="entry name" value="DAP_epimerase"/>
    <property type="match status" value="1"/>
</dbReference>
<evidence type="ECO:0000256" key="2">
    <source>
        <dbReference type="ARBA" id="ARBA00010219"/>
    </source>
</evidence>
<comment type="pathway">
    <text evidence="1">Amino-acid biosynthesis; L-lysine biosynthesis via DAP pathway; DL-2,6-diaminopimelate from LL-2,6-diaminopimelate: step 1/1.</text>
</comment>
<dbReference type="PROSITE" id="PS01326">
    <property type="entry name" value="DAP_EPIMERASE"/>
    <property type="match status" value="1"/>
</dbReference>
<dbReference type="FunFam" id="3.10.310.10:FF:000004">
    <property type="entry name" value="Diaminopimelate epimerase"/>
    <property type="match status" value="1"/>
</dbReference>
<keyword evidence="5" id="KW-0028">Amino-acid biosynthesis</keyword>
<dbReference type="InterPro" id="IPR001653">
    <property type="entry name" value="DAP_epimerase_DapF"/>
</dbReference>
<comment type="caution">
    <text evidence="9">The sequence shown here is derived from an EMBL/GenBank/DDBJ whole genome shotgun (WGS) entry which is preliminary data.</text>
</comment>
<evidence type="ECO:0000256" key="1">
    <source>
        <dbReference type="ARBA" id="ARBA00005196"/>
    </source>
</evidence>
<evidence type="ECO:0000256" key="7">
    <source>
        <dbReference type="ARBA" id="ARBA00023235"/>
    </source>
</evidence>
<comment type="catalytic activity">
    <reaction evidence="8">
        <text>(2S,6S)-2,6-diaminopimelate = meso-2,6-diaminopimelate</text>
        <dbReference type="Rhea" id="RHEA:15393"/>
        <dbReference type="ChEBI" id="CHEBI:57609"/>
        <dbReference type="ChEBI" id="CHEBI:57791"/>
        <dbReference type="EC" id="5.1.1.7"/>
    </reaction>
</comment>
<dbReference type="EMBL" id="VSSQ01089612">
    <property type="protein sequence ID" value="MPN35807.1"/>
    <property type="molecule type" value="Genomic_DNA"/>
</dbReference>
<evidence type="ECO:0000313" key="9">
    <source>
        <dbReference type="EMBL" id="MPN35807.1"/>
    </source>
</evidence>
<proteinExistence type="inferred from homology"/>
<name>A0A645H9V9_9ZZZZ</name>
<keyword evidence="4" id="KW-0963">Cytoplasm</keyword>
<dbReference type="AlphaFoldDB" id="A0A645H9V9"/>
<dbReference type="NCBIfam" id="TIGR00652">
    <property type="entry name" value="DapF"/>
    <property type="match status" value="1"/>
</dbReference>
<evidence type="ECO:0000256" key="5">
    <source>
        <dbReference type="ARBA" id="ARBA00022605"/>
    </source>
</evidence>
<dbReference type="GO" id="GO:0008837">
    <property type="term" value="F:diaminopimelate epimerase activity"/>
    <property type="evidence" value="ECO:0007669"/>
    <property type="project" value="UniProtKB-EC"/>
</dbReference>
<reference evidence="9" key="1">
    <citation type="submission" date="2019-08" db="EMBL/GenBank/DDBJ databases">
        <authorList>
            <person name="Kucharzyk K."/>
            <person name="Murdoch R.W."/>
            <person name="Higgins S."/>
            <person name="Loffler F."/>
        </authorList>
    </citation>
    <scope>NUCLEOTIDE SEQUENCE</scope>
</reference>
<dbReference type="EC" id="5.1.1.7" evidence="3"/>
<evidence type="ECO:0000256" key="6">
    <source>
        <dbReference type="ARBA" id="ARBA00023154"/>
    </source>
</evidence>
<keyword evidence="7 9" id="KW-0413">Isomerase</keyword>
<dbReference type="SUPFAM" id="SSF54506">
    <property type="entry name" value="Diaminopimelate epimerase-like"/>
    <property type="match status" value="2"/>
</dbReference>
<evidence type="ECO:0000256" key="8">
    <source>
        <dbReference type="ARBA" id="ARBA00051712"/>
    </source>
</evidence>
<organism evidence="9">
    <name type="scientific">bioreactor metagenome</name>
    <dbReference type="NCBI Taxonomy" id="1076179"/>
    <lineage>
        <taxon>unclassified sequences</taxon>
        <taxon>metagenomes</taxon>
        <taxon>ecological metagenomes</taxon>
    </lineage>
</organism>
<dbReference type="PANTHER" id="PTHR31689:SF0">
    <property type="entry name" value="DIAMINOPIMELATE EPIMERASE"/>
    <property type="match status" value="1"/>
</dbReference>
<dbReference type="UniPathway" id="UPA00034">
    <property type="reaction ID" value="UER00025"/>
</dbReference>
<dbReference type="PANTHER" id="PTHR31689">
    <property type="entry name" value="DIAMINOPIMELATE EPIMERASE, CHLOROPLASTIC"/>
    <property type="match status" value="1"/>
</dbReference>
<dbReference type="GO" id="GO:0005829">
    <property type="term" value="C:cytosol"/>
    <property type="evidence" value="ECO:0007669"/>
    <property type="project" value="TreeGrafter"/>
</dbReference>
<evidence type="ECO:0000256" key="4">
    <source>
        <dbReference type="ARBA" id="ARBA00022490"/>
    </source>
</evidence>
<gene>
    <name evidence="9" type="primary">dapF_49</name>
    <name evidence="9" type="ORF">SDC9_183309</name>
</gene>